<dbReference type="AlphaFoldDB" id="A0A3B0RH54"/>
<dbReference type="PANTHER" id="PTHR43252">
    <property type="entry name" value="TRANSCRIPTIONAL REGULATOR YQJI"/>
    <property type="match status" value="1"/>
</dbReference>
<name>A0A3B0RH54_9ZZZZ</name>
<feature type="domain" description="Transcription regulator PadR N-terminal" evidence="1">
    <location>
        <begin position="8"/>
        <end position="81"/>
    </location>
</feature>
<dbReference type="InterPro" id="IPR005149">
    <property type="entry name" value="Tscrpt_reg_PadR_N"/>
</dbReference>
<gene>
    <name evidence="2" type="ORF">MNBD_ALPHA08-876</name>
</gene>
<accession>A0A3B0RH54</accession>
<evidence type="ECO:0000313" key="2">
    <source>
        <dbReference type="EMBL" id="VAV91117.1"/>
    </source>
</evidence>
<dbReference type="EMBL" id="UOEC01000087">
    <property type="protein sequence ID" value="VAV91117.1"/>
    <property type="molecule type" value="Genomic_DNA"/>
</dbReference>
<organism evidence="2">
    <name type="scientific">hydrothermal vent metagenome</name>
    <dbReference type="NCBI Taxonomy" id="652676"/>
    <lineage>
        <taxon>unclassified sequences</taxon>
        <taxon>metagenomes</taxon>
        <taxon>ecological metagenomes</taxon>
    </lineage>
</organism>
<dbReference type="Pfam" id="PF03551">
    <property type="entry name" value="PadR"/>
    <property type="match status" value="1"/>
</dbReference>
<dbReference type="Gene3D" id="1.10.10.10">
    <property type="entry name" value="Winged helix-like DNA-binding domain superfamily/Winged helix DNA-binding domain"/>
    <property type="match status" value="1"/>
</dbReference>
<protein>
    <submittedName>
        <fullName evidence="2">Transcriptional regulator, PadR family</fullName>
    </submittedName>
</protein>
<dbReference type="InterPro" id="IPR036388">
    <property type="entry name" value="WH-like_DNA-bd_sf"/>
</dbReference>
<dbReference type="PANTHER" id="PTHR43252:SF6">
    <property type="entry name" value="NEGATIVE TRANSCRIPTION REGULATOR PADR"/>
    <property type="match status" value="1"/>
</dbReference>
<dbReference type="SUPFAM" id="SSF46785">
    <property type="entry name" value="Winged helix' DNA-binding domain"/>
    <property type="match status" value="1"/>
</dbReference>
<evidence type="ECO:0000259" key="1">
    <source>
        <dbReference type="Pfam" id="PF03551"/>
    </source>
</evidence>
<proteinExistence type="predicted"/>
<reference evidence="2" key="1">
    <citation type="submission" date="2018-06" db="EMBL/GenBank/DDBJ databases">
        <authorList>
            <person name="Zhirakovskaya E."/>
        </authorList>
    </citation>
    <scope>NUCLEOTIDE SEQUENCE</scope>
</reference>
<dbReference type="InterPro" id="IPR036390">
    <property type="entry name" value="WH_DNA-bd_sf"/>
</dbReference>
<sequence length="181" mass="20396">MNVRTLCLGILTFQEATGYEIKKMVEDEAFSHFIDASYGSIYPALTKMMNEGLVSVRAEEQAGKPDKKVYSITQSGRDELATALAVDPVHDKFKSEFLFQVMLREFLPQSHIADIYDAQMQYLRDELAHLEACACHSPVHQGMEFVAGYGQACMSAGLKYLEERKHEIIEPAVTKLKVVEK</sequence>